<keyword evidence="1" id="KW-0560">Oxidoreductase</keyword>
<dbReference type="Pfam" id="PF00106">
    <property type="entry name" value="adh_short"/>
    <property type="match status" value="1"/>
</dbReference>
<evidence type="ECO:0000256" key="2">
    <source>
        <dbReference type="RuleBase" id="RU000363"/>
    </source>
</evidence>
<dbReference type="EMBL" id="JAVRBK010000002">
    <property type="protein sequence ID" value="KAK5647672.1"/>
    <property type="molecule type" value="Genomic_DNA"/>
</dbReference>
<dbReference type="AlphaFoldDB" id="A0AAN7ZLI8"/>
<accession>A0AAN7ZLI8</accession>
<dbReference type="PRINTS" id="PR00081">
    <property type="entry name" value="GDHRDH"/>
</dbReference>
<organism evidence="4 5">
    <name type="scientific">Pyrocoelia pectoralis</name>
    <dbReference type="NCBI Taxonomy" id="417401"/>
    <lineage>
        <taxon>Eukaryota</taxon>
        <taxon>Metazoa</taxon>
        <taxon>Ecdysozoa</taxon>
        <taxon>Arthropoda</taxon>
        <taxon>Hexapoda</taxon>
        <taxon>Insecta</taxon>
        <taxon>Pterygota</taxon>
        <taxon>Neoptera</taxon>
        <taxon>Endopterygota</taxon>
        <taxon>Coleoptera</taxon>
        <taxon>Polyphaga</taxon>
        <taxon>Elateriformia</taxon>
        <taxon>Elateroidea</taxon>
        <taxon>Lampyridae</taxon>
        <taxon>Lampyrinae</taxon>
        <taxon>Pyrocoelia</taxon>
    </lineage>
</organism>
<reference evidence="4 5" key="1">
    <citation type="journal article" date="2024" name="Insects">
        <title>An Improved Chromosome-Level Genome Assembly of the Firefly Pyrocoelia pectoralis.</title>
        <authorList>
            <person name="Fu X."/>
            <person name="Meyer-Rochow V.B."/>
            <person name="Ballantyne L."/>
            <person name="Zhu X."/>
        </authorList>
    </citation>
    <scope>NUCLEOTIDE SEQUENCE [LARGE SCALE GENOMIC DNA]</scope>
    <source>
        <strain evidence="4">XCY_ONT2</strain>
    </source>
</reference>
<evidence type="ECO:0000313" key="4">
    <source>
        <dbReference type="EMBL" id="KAK5647672.1"/>
    </source>
</evidence>
<dbReference type="PANTHER" id="PTHR43157:SF31">
    <property type="entry name" value="PHOSPHATIDYLINOSITOL-GLYCAN BIOSYNTHESIS CLASS F PROTEIN"/>
    <property type="match status" value="1"/>
</dbReference>
<proteinExistence type="inferred from homology"/>
<comment type="similarity">
    <text evidence="2">Belongs to the short-chain dehydrogenases/reductases (SDR) family.</text>
</comment>
<dbReference type="PRINTS" id="PR00080">
    <property type="entry name" value="SDRFAMILY"/>
</dbReference>
<keyword evidence="3" id="KW-0472">Membrane</keyword>
<dbReference type="InterPro" id="IPR036291">
    <property type="entry name" value="NAD(P)-bd_dom_sf"/>
</dbReference>
<evidence type="ECO:0000256" key="1">
    <source>
        <dbReference type="ARBA" id="ARBA00023002"/>
    </source>
</evidence>
<keyword evidence="3" id="KW-0812">Transmembrane</keyword>
<dbReference type="InterPro" id="IPR002347">
    <property type="entry name" value="SDR_fam"/>
</dbReference>
<protein>
    <submittedName>
        <fullName evidence="4">Uncharacterized protein</fullName>
    </submittedName>
</protein>
<sequence>MSVVCNITILFLFVYTMWKYLTGAVLTSSLLYVLKKYFAGGVCRCTRLLDRQVVIITGATSGIGKALAFLLAARGATIILACRDVTKATIVKTEIIEQYPVLVFVKELDLNSFSSIVKFAHNINDEFKYVYALVNNAGVFYHPQQLTEDHFDVTFQTNYLGPFVLTHCLLKSLTRSPNSRIVNVVSEAHRILQIERLINITTSQTLFRPHITAYAASKLALVLFTRHLAEKLTSTKIFVNAVNPGNCETDIFRHFPALSNKWLFALQWIIRVIVVKRPSEGAQTVLHAILTEDPCTGQYLTDCKVEVPSKLAANDTIATQYYNLTRNILKENVNLNCRL</sequence>
<dbReference type="PANTHER" id="PTHR43157">
    <property type="entry name" value="PHOSPHATIDYLINOSITOL-GLYCAN BIOSYNTHESIS CLASS F PROTEIN-RELATED"/>
    <property type="match status" value="1"/>
</dbReference>
<dbReference type="Proteomes" id="UP001329430">
    <property type="component" value="Chromosome 2"/>
</dbReference>
<keyword evidence="3" id="KW-1133">Transmembrane helix</keyword>
<dbReference type="SUPFAM" id="SSF51735">
    <property type="entry name" value="NAD(P)-binding Rossmann-fold domains"/>
    <property type="match status" value="1"/>
</dbReference>
<feature type="transmembrane region" description="Helical" evidence="3">
    <location>
        <begin position="53"/>
        <end position="73"/>
    </location>
</feature>
<evidence type="ECO:0000256" key="3">
    <source>
        <dbReference type="SAM" id="Phobius"/>
    </source>
</evidence>
<feature type="transmembrane region" description="Helical" evidence="3">
    <location>
        <begin position="12"/>
        <end position="33"/>
    </location>
</feature>
<dbReference type="Gene3D" id="3.40.50.720">
    <property type="entry name" value="NAD(P)-binding Rossmann-like Domain"/>
    <property type="match status" value="1"/>
</dbReference>
<dbReference type="GO" id="GO:0016491">
    <property type="term" value="F:oxidoreductase activity"/>
    <property type="evidence" value="ECO:0007669"/>
    <property type="project" value="UniProtKB-KW"/>
</dbReference>
<name>A0AAN7ZLI8_9COLE</name>
<comment type="caution">
    <text evidence="4">The sequence shown here is derived from an EMBL/GenBank/DDBJ whole genome shotgun (WGS) entry which is preliminary data.</text>
</comment>
<evidence type="ECO:0000313" key="5">
    <source>
        <dbReference type="Proteomes" id="UP001329430"/>
    </source>
</evidence>
<gene>
    <name evidence="4" type="ORF">RI129_002564</name>
</gene>
<keyword evidence="5" id="KW-1185">Reference proteome</keyword>